<name>A0A430UX54_THESC</name>
<comment type="caution">
    <text evidence="1">The sequence shown here is derived from an EMBL/GenBank/DDBJ whole genome shotgun (WGS) entry which is preliminary data.</text>
</comment>
<gene>
    <name evidence="1" type="ORF">CSW23_12275</name>
</gene>
<evidence type="ECO:0000313" key="1">
    <source>
        <dbReference type="EMBL" id="RTI13949.1"/>
    </source>
</evidence>
<dbReference type="SUPFAM" id="SSF47598">
    <property type="entry name" value="Ribbon-helix-helix"/>
    <property type="match status" value="1"/>
</dbReference>
<dbReference type="Gene3D" id="1.10.1220.10">
    <property type="entry name" value="Met repressor-like"/>
    <property type="match status" value="1"/>
</dbReference>
<sequence>MSKFERLLRSAKGEEEAKVRGKSRREDYAALKVYVPKELHKVLKLKAVEEGKEISEIVEEALRAFLAGGRGTR</sequence>
<evidence type="ECO:0000313" key="2">
    <source>
        <dbReference type="Proteomes" id="UP000288073"/>
    </source>
</evidence>
<dbReference type="AlphaFoldDB" id="A0A430UX54"/>
<dbReference type="InterPro" id="IPR013321">
    <property type="entry name" value="Arc_rbn_hlx_hlx"/>
</dbReference>
<proteinExistence type="predicted"/>
<dbReference type="EMBL" id="PEMN01000377">
    <property type="protein sequence ID" value="RTI13949.1"/>
    <property type="molecule type" value="Genomic_DNA"/>
</dbReference>
<organism evidence="1 2">
    <name type="scientific">Thermus scotoductus</name>
    <dbReference type="NCBI Taxonomy" id="37636"/>
    <lineage>
        <taxon>Bacteria</taxon>
        <taxon>Thermotogati</taxon>
        <taxon>Deinococcota</taxon>
        <taxon>Deinococci</taxon>
        <taxon>Thermales</taxon>
        <taxon>Thermaceae</taxon>
        <taxon>Thermus</taxon>
    </lineage>
</organism>
<reference evidence="1 2" key="1">
    <citation type="journal article" date="2019" name="Extremophiles">
        <title>Biogeography of thermophiles and predominance of Thermus scotoductus in domestic water heaters.</title>
        <authorList>
            <person name="Wilpiszeski R.L."/>
            <person name="Zhang Z."/>
            <person name="House C.H."/>
        </authorList>
    </citation>
    <scope>NUCLEOTIDE SEQUENCE [LARGE SCALE GENOMIC DNA]</scope>
    <source>
        <strain evidence="1 2">10_S10</strain>
    </source>
</reference>
<dbReference type="InterPro" id="IPR010985">
    <property type="entry name" value="Ribbon_hlx_hlx"/>
</dbReference>
<dbReference type="Proteomes" id="UP000288073">
    <property type="component" value="Unassembled WGS sequence"/>
</dbReference>
<protein>
    <submittedName>
        <fullName evidence="1">Uncharacterized protein</fullName>
    </submittedName>
</protein>
<accession>A0A430UX54</accession>
<dbReference type="GO" id="GO:0006355">
    <property type="term" value="P:regulation of DNA-templated transcription"/>
    <property type="evidence" value="ECO:0007669"/>
    <property type="project" value="InterPro"/>
</dbReference>
<dbReference type="RefSeq" id="WP_216639790.1">
    <property type="nucleotide sequence ID" value="NZ_PEMF01000392.1"/>
</dbReference>